<dbReference type="Pfam" id="PF22692">
    <property type="entry name" value="LlgE_F_G_D1"/>
    <property type="match status" value="1"/>
</dbReference>
<gene>
    <name evidence="4" type="ORF">FD145_1342</name>
</gene>
<keyword evidence="2" id="KW-0975">Bacterial flagellum</keyword>
<organism evidence="4 5">
    <name type="scientific">Candidatus Saganbacteria bacterium</name>
    <dbReference type="NCBI Taxonomy" id="2575572"/>
    <lineage>
        <taxon>Bacteria</taxon>
        <taxon>Bacillati</taxon>
        <taxon>Saganbacteria</taxon>
    </lineage>
</organism>
<dbReference type="NCBIfam" id="TIGR03506">
    <property type="entry name" value="FlgEFG_subfam"/>
    <property type="match status" value="1"/>
</dbReference>
<dbReference type="SUPFAM" id="SSF117143">
    <property type="entry name" value="Flagellar hook protein flgE"/>
    <property type="match status" value="1"/>
</dbReference>
<dbReference type="PANTHER" id="PTHR30435:SF19">
    <property type="entry name" value="FLAGELLAR BASAL-BODY ROD PROTEIN FLGG"/>
    <property type="match status" value="1"/>
</dbReference>
<evidence type="ECO:0000313" key="5">
    <source>
        <dbReference type="Proteomes" id="UP000488506"/>
    </source>
</evidence>
<dbReference type="InterPro" id="IPR020013">
    <property type="entry name" value="Flagellar_FlgE/F/G"/>
</dbReference>
<protein>
    <submittedName>
        <fullName evidence="4">FlgG</fullName>
    </submittedName>
</protein>
<dbReference type="InterPro" id="IPR053967">
    <property type="entry name" value="LlgE_F_G-like_D1"/>
</dbReference>
<dbReference type="PANTHER" id="PTHR30435">
    <property type="entry name" value="FLAGELLAR PROTEIN"/>
    <property type="match status" value="1"/>
</dbReference>
<comment type="subcellular location">
    <subcellularLocation>
        <location evidence="2">Bacterial flagellum basal body</location>
    </subcellularLocation>
</comment>
<dbReference type="GO" id="GO:0009425">
    <property type="term" value="C:bacterial-type flagellum basal body"/>
    <property type="evidence" value="ECO:0007669"/>
    <property type="project" value="UniProtKB-SubCell"/>
</dbReference>
<accession>A0A833L016</accession>
<dbReference type="AlphaFoldDB" id="A0A833L016"/>
<evidence type="ECO:0000313" key="4">
    <source>
        <dbReference type="EMBL" id="KAF0133324.1"/>
    </source>
</evidence>
<comment type="similarity">
    <text evidence="1 2">Belongs to the flagella basal body rod proteins family.</text>
</comment>
<proteinExistence type="inferred from homology"/>
<dbReference type="GO" id="GO:0071978">
    <property type="term" value="P:bacterial-type flagellum-dependent swarming motility"/>
    <property type="evidence" value="ECO:0007669"/>
    <property type="project" value="TreeGrafter"/>
</dbReference>
<evidence type="ECO:0000256" key="2">
    <source>
        <dbReference type="RuleBase" id="RU362116"/>
    </source>
</evidence>
<sequence>MLLDIMNQAKNAIASYNSALQVHSSNIANMSVNGYKRLDVSFQSIFESLLSEGSSASAFSNLGGTNPKQFGQGVGVADVSIDMTQGSFVAANSIDLAIDGRGLFIVSDDGGSTYKYTRAGKFYISSGNLLTESGMQVYGLNSSGSVVPISGLTGADANYSWNANGELLLNGAATGYRVALTYFSNSGGLKQVSGTTFAESYSSGAPATALAPGGAAGTLAAGQIEQSNVFYLGESIDAMGIQRAMSGNLTIVRMASDIISQFISKIG</sequence>
<dbReference type="InterPro" id="IPR037925">
    <property type="entry name" value="FlgE/F/G-like"/>
</dbReference>
<name>A0A833L016_UNCSA</name>
<dbReference type="EMBL" id="WPAF01000029">
    <property type="protein sequence ID" value="KAF0133324.1"/>
    <property type="molecule type" value="Genomic_DNA"/>
</dbReference>
<dbReference type="Proteomes" id="UP000488506">
    <property type="component" value="Unassembled WGS sequence"/>
</dbReference>
<evidence type="ECO:0000259" key="3">
    <source>
        <dbReference type="Pfam" id="PF22692"/>
    </source>
</evidence>
<feature type="domain" description="Flagellar hook protein FlgE/F/G-like D1" evidence="3">
    <location>
        <begin position="97"/>
        <end position="139"/>
    </location>
</feature>
<evidence type="ECO:0000256" key="1">
    <source>
        <dbReference type="ARBA" id="ARBA00009677"/>
    </source>
</evidence>
<comment type="caution">
    <text evidence="4">The sequence shown here is derived from an EMBL/GenBank/DDBJ whole genome shotgun (WGS) entry which is preliminary data.</text>
</comment>
<reference evidence="4 5" key="1">
    <citation type="submission" date="2019-12" db="EMBL/GenBank/DDBJ databases">
        <authorList>
            <person name="Wolfe R."/>
            <person name="Danczak R."/>
            <person name="Wilkins M."/>
        </authorList>
    </citation>
    <scope>NUCLEOTIDE SEQUENCE [LARGE SCALE GENOMIC DNA]</scope>
    <source>
        <strain evidence="4">X2_MaxBin.013</strain>
    </source>
</reference>